<evidence type="ECO:0000313" key="3">
    <source>
        <dbReference type="Proteomes" id="UP000217289"/>
    </source>
</evidence>
<dbReference type="OrthoDB" id="5492640at2"/>
<dbReference type="RefSeq" id="WP_095979418.1">
    <property type="nucleotide sequence ID" value="NZ_CP022163.1"/>
</dbReference>
<protein>
    <submittedName>
        <fullName evidence="2">Uncharacterized protein</fullName>
    </submittedName>
</protein>
<evidence type="ECO:0000256" key="1">
    <source>
        <dbReference type="SAM" id="MobiDB-lite"/>
    </source>
</evidence>
<proteinExistence type="predicted"/>
<reference evidence="2 3" key="1">
    <citation type="submission" date="2017-06" db="EMBL/GenBank/DDBJ databases">
        <authorList>
            <person name="Kim H.J."/>
            <person name="Triplett B.A."/>
        </authorList>
    </citation>
    <scope>NUCLEOTIDE SEQUENCE [LARGE SCALE GENOMIC DNA]</scope>
    <source>
        <strain evidence="2 3">DSM 14713</strain>
    </source>
</reference>
<dbReference type="Proteomes" id="UP000217289">
    <property type="component" value="Chromosome"/>
</dbReference>
<keyword evidence="3" id="KW-1185">Reference proteome</keyword>
<gene>
    <name evidence="2" type="ORF">MEBOL_004501</name>
</gene>
<dbReference type="AlphaFoldDB" id="A0A250IGU6"/>
<name>A0A250IGU6_9BACT</name>
<dbReference type="KEGG" id="mbd:MEBOL_004501"/>
<feature type="compositionally biased region" description="Low complexity" evidence="1">
    <location>
        <begin position="279"/>
        <end position="291"/>
    </location>
</feature>
<organism evidence="2 3">
    <name type="scientific">Melittangium boletus DSM 14713</name>
    <dbReference type="NCBI Taxonomy" id="1294270"/>
    <lineage>
        <taxon>Bacteria</taxon>
        <taxon>Pseudomonadati</taxon>
        <taxon>Myxococcota</taxon>
        <taxon>Myxococcia</taxon>
        <taxon>Myxococcales</taxon>
        <taxon>Cystobacterineae</taxon>
        <taxon>Archangiaceae</taxon>
        <taxon>Melittangium</taxon>
    </lineage>
</organism>
<evidence type="ECO:0000313" key="2">
    <source>
        <dbReference type="EMBL" id="ATB31039.1"/>
    </source>
</evidence>
<dbReference type="EMBL" id="CP022163">
    <property type="protein sequence ID" value="ATB31039.1"/>
    <property type="molecule type" value="Genomic_DNA"/>
</dbReference>
<feature type="region of interest" description="Disordered" evidence="1">
    <location>
        <begin position="272"/>
        <end position="291"/>
    </location>
</feature>
<accession>A0A250IGU6</accession>
<sequence>MQLVLRPVNDRFFHEQVLPFLSLSMSDSAKALQSLLGQLADEESRLLGTRLLASHIGGGLGGVEQTPWTLLMERLTGLHWGLGPSGWSVVGERAGYVGDWDEALHLALMLEDPTYPYAQARAAHGRREGFRQHPVADLGLASLIGGQWEPFPSFPPDRVFSPMGRGGYVSRQQYAFADWAWRPASTVARWHAQLESKLLRLLERERERLLPAQPPELDAVRAYFLGKTAECPPLPEALVGPRGFSWVHRIGWLAALLRDAVREEAGLMARMTPPLNGVPEASPSEGSPPAG</sequence>